<evidence type="ECO:0000313" key="5">
    <source>
        <dbReference type="Proteomes" id="UP000319852"/>
    </source>
</evidence>
<feature type="domain" description="Glycosyl-hydrolase 97 N-terminal" evidence="2">
    <location>
        <begin position="27"/>
        <end position="278"/>
    </location>
</feature>
<dbReference type="PANTHER" id="PTHR35803:SF3">
    <property type="entry name" value="ALPHA-GLUCOSIDASE"/>
    <property type="match status" value="1"/>
</dbReference>
<dbReference type="InterPro" id="IPR019563">
    <property type="entry name" value="GH97_catalytic"/>
</dbReference>
<proteinExistence type="predicted"/>
<evidence type="ECO:0000259" key="1">
    <source>
        <dbReference type="Pfam" id="PF10566"/>
    </source>
</evidence>
<dbReference type="InterPro" id="IPR029486">
    <property type="entry name" value="GH97_N"/>
</dbReference>
<dbReference type="InterPro" id="IPR029483">
    <property type="entry name" value="GH97_C"/>
</dbReference>
<dbReference type="InterPro" id="IPR017853">
    <property type="entry name" value="GH"/>
</dbReference>
<keyword evidence="5" id="KW-1185">Reference proteome</keyword>
<dbReference type="OrthoDB" id="57532at2"/>
<gene>
    <name evidence="4" type="ORF">HG15A2_43140</name>
</gene>
<dbReference type="SUPFAM" id="SSF51445">
    <property type="entry name" value="(Trans)glycosidases"/>
    <property type="match status" value="1"/>
</dbReference>
<dbReference type="GO" id="GO:0030246">
    <property type="term" value="F:carbohydrate binding"/>
    <property type="evidence" value="ECO:0007669"/>
    <property type="project" value="InterPro"/>
</dbReference>
<dbReference type="GO" id="GO:0004557">
    <property type="term" value="F:alpha-galactosidase activity"/>
    <property type="evidence" value="ECO:0007669"/>
    <property type="project" value="UniProtKB-EC"/>
</dbReference>
<dbReference type="Gene3D" id="2.70.98.10">
    <property type="match status" value="1"/>
</dbReference>
<dbReference type="InterPro" id="IPR052720">
    <property type="entry name" value="Glycosyl_hydrolase_97"/>
</dbReference>
<evidence type="ECO:0000259" key="2">
    <source>
        <dbReference type="Pfam" id="PF14508"/>
    </source>
</evidence>
<dbReference type="KEGG" id="amob:HG15A2_43140"/>
<accession>A0A517N1G0</accession>
<organism evidence="4 5">
    <name type="scientific">Adhaeretor mobilis</name>
    <dbReference type="NCBI Taxonomy" id="1930276"/>
    <lineage>
        <taxon>Bacteria</taxon>
        <taxon>Pseudomonadati</taxon>
        <taxon>Planctomycetota</taxon>
        <taxon>Planctomycetia</taxon>
        <taxon>Pirellulales</taxon>
        <taxon>Lacipirellulaceae</taxon>
        <taxon>Adhaeretor</taxon>
    </lineage>
</organism>
<protein>
    <submittedName>
        <fullName evidence="4">Retaining alpha-galactosidase</fullName>
        <ecNumber evidence="4">3.2.1.22</ecNumber>
    </submittedName>
</protein>
<dbReference type="AlphaFoldDB" id="A0A517N1G0"/>
<feature type="domain" description="Glycosyl-hydrolase 97 catalytic" evidence="1">
    <location>
        <begin position="291"/>
        <end position="443"/>
    </location>
</feature>
<dbReference type="Proteomes" id="UP000319852">
    <property type="component" value="Chromosome"/>
</dbReference>
<dbReference type="EMBL" id="CP036263">
    <property type="protein sequence ID" value="QDT00972.1"/>
    <property type="molecule type" value="Genomic_DNA"/>
</dbReference>
<keyword evidence="4" id="KW-0326">Glycosidase</keyword>
<dbReference type="EC" id="3.2.1.22" evidence="4"/>
<dbReference type="Pfam" id="PF14509">
    <property type="entry name" value="GH97_C"/>
    <property type="match status" value="1"/>
</dbReference>
<dbReference type="InterPro" id="IPR013785">
    <property type="entry name" value="Aldolase_TIM"/>
</dbReference>
<dbReference type="PANTHER" id="PTHR35803">
    <property type="entry name" value="GLUCAN 1,4-ALPHA-GLUCOSIDASE SUSB-RELATED"/>
    <property type="match status" value="1"/>
</dbReference>
<keyword evidence="4" id="KW-0378">Hydrolase</keyword>
<dbReference type="Pfam" id="PF10566">
    <property type="entry name" value="Glyco_hydro_97"/>
    <property type="match status" value="1"/>
</dbReference>
<dbReference type="InterPro" id="IPR014718">
    <property type="entry name" value="GH-type_carb-bd"/>
</dbReference>
<dbReference type="RefSeq" id="WP_145062840.1">
    <property type="nucleotide sequence ID" value="NZ_CP036263.1"/>
</dbReference>
<name>A0A517N1G0_9BACT</name>
<feature type="domain" description="Glycosyl-hydrolase 97 C-terminal oligomerisation" evidence="3">
    <location>
        <begin position="524"/>
        <end position="619"/>
    </location>
</feature>
<dbReference type="Pfam" id="PF14508">
    <property type="entry name" value="GH97_N"/>
    <property type="match status" value="1"/>
</dbReference>
<sequence length="625" mass="70467">MTRFHFIVFLLFAHWLCDSADAFEASVRSPNESHTVNFALSEKGEPTYSATSDSKPLILRSRLGFEPNLLGGFVQRDTKQRAVRDTWQFALGERSKVPDNYNELTVALEHKTGVRVDVVMRAYNEGVAIRYQFPKKQNDGVKLQFGGEHTEFRLPVGTQGYEEYGTEGPYHLSLISEIKPYCERPLTIVRPDGGYAAICEAGNIDYPRMMLSPLEGVDGALVSALGGRTTNTESEHQRHDPTVSMQPGDATPWRLLLVGDTPGKLLENNYLLLNLSPPCRLEDTSWIKPGKVMRSELTTASGKAVIDFAKTAGLSYVHFDAGWYGPERSRKSDARRVAPEKSHELGIQEVIDYGQEQGVGVLVYVNQVHLKTQLSEILPLYERWGMKGIKFGFVPVGPQTETRWLTNSFAEAARHHLMINVHDGFRANGINRTFPNLMTVEGIRGNERMPTAAHNCTLLFTRYLCGVGDYTVCYYSDRIQTTKAHQLAMAVVSFSPLQWIFWYDRPEKYNGEPEIEFFREVPTVWDETRVLEGKIGEYATIARRSGEEWFIGMINANEPRQASLPLSFLRPDRDYEASVYYDDPDVDTKTHVGIRRQQITTTSTLDVALLKSGGAAIWIRPSSSE</sequence>
<evidence type="ECO:0000313" key="4">
    <source>
        <dbReference type="EMBL" id="QDT00972.1"/>
    </source>
</evidence>
<reference evidence="4 5" key="1">
    <citation type="submission" date="2019-02" db="EMBL/GenBank/DDBJ databases">
        <title>Deep-cultivation of Planctomycetes and their phenomic and genomic characterization uncovers novel biology.</title>
        <authorList>
            <person name="Wiegand S."/>
            <person name="Jogler M."/>
            <person name="Boedeker C."/>
            <person name="Pinto D."/>
            <person name="Vollmers J."/>
            <person name="Rivas-Marin E."/>
            <person name="Kohn T."/>
            <person name="Peeters S.H."/>
            <person name="Heuer A."/>
            <person name="Rast P."/>
            <person name="Oberbeckmann S."/>
            <person name="Bunk B."/>
            <person name="Jeske O."/>
            <person name="Meyerdierks A."/>
            <person name="Storesund J.E."/>
            <person name="Kallscheuer N."/>
            <person name="Luecker S."/>
            <person name="Lage O.M."/>
            <person name="Pohl T."/>
            <person name="Merkel B.J."/>
            <person name="Hornburger P."/>
            <person name="Mueller R.-W."/>
            <person name="Bruemmer F."/>
            <person name="Labrenz M."/>
            <person name="Spormann A.M."/>
            <person name="Op den Camp H."/>
            <person name="Overmann J."/>
            <person name="Amann R."/>
            <person name="Jetten M.S.M."/>
            <person name="Mascher T."/>
            <person name="Medema M.H."/>
            <person name="Devos D.P."/>
            <person name="Kaster A.-K."/>
            <person name="Ovreas L."/>
            <person name="Rohde M."/>
            <person name="Galperin M.Y."/>
            <person name="Jogler C."/>
        </authorList>
    </citation>
    <scope>NUCLEOTIDE SEQUENCE [LARGE SCALE GENOMIC DNA]</scope>
    <source>
        <strain evidence="4 5">HG15A2</strain>
    </source>
</reference>
<dbReference type="Gene3D" id="3.20.20.70">
    <property type="entry name" value="Aldolase class I"/>
    <property type="match status" value="1"/>
</dbReference>
<evidence type="ECO:0000259" key="3">
    <source>
        <dbReference type="Pfam" id="PF14509"/>
    </source>
</evidence>